<evidence type="ECO:0000313" key="10">
    <source>
        <dbReference type="EMBL" id="KAH7134282.1"/>
    </source>
</evidence>
<evidence type="ECO:0000256" key="6">
    <source>
        <dbReference type="ARBA" id="ARBA00023146"/>
    </source>
</evidence>
<dbReference type="OrthoDB" id="5844513at2759"/>
<sequence length="265" mass="29136">MTGRCLARDVELVDVAQDPHPIPGKRNVLVTSALPYVNNVPHLGNIVGSVLSADVFSRDSKFDWTSFTYMNNLELLANLGNLVNRLIKFTAKHFDGIVLDYHAHAPDDPFSILQLQINRILGDYIGHMEAVRLRAGLEVAMSISACGNQYLADHVLGSALEILAQLTALPPGVIPEEWSGQGILPGHKLGESKHLVQKITEKQIEQWWRQFGATPANVVKSAQTAPNTKARSKVKPHSVNEITADLPTRPSRFSHREDSAGYEAP</sequence>
<dbReference type="Pfam" id="PF09334">
    <property type="entry name" value="tRNA-synt_1g"/>
    <property type="match status" value="1"/>
</dbReference>
<evidence type="ECO:0000256" key="3">
    <source>
        <dbReference type="ARBA" id="ARBA00022741"/>
    </source>
</evidence>
<organism evidence="10 11">
    <name type="scientific">Dactylonectria macrodidyma</name>
    <dbReference type="NCBI Taxonomy" id="307937"/>
    <lineage>
        <taxon>Eukaryota</taxon>
        <taxon>Fungi</taxon>
        <taxon>Dikarya</taxon>
        <taxon>Ascomycota</taxon>
        <taxon>Pezizomycotina</taxon>
        <taxon>Sordariomycetes</taxon>
        <taxon>Hypocreomycetidae</taxon>
        <taxon>Hypocreales</taxon>
        <taxon>Nectriaceae</taxon>
        <taxon>Dactylonectria</taxon>
    </lineage>
</organism>
<evidence type="ECO:0000313" key="11">
    <source>
        <dbReference type="Proteomes" id="UP000738349"/>
    </source>
</evidence>
<dbReference type="Proteomes" id="UP000738349">
    <property type="component" value="Unassembled WGS sequence"/>
</dbReference>
<dbReference type="AlphaFoldDB" id="A0A9P9IUS9"/>
<dbReference type="InterPro" id="IPR009080">
    <property type="entry name" value="tRNAsynth_Ia_anticodon-bd"/>
</dbReference>
<dbReference type="GO" id="GO:0017101">
    <property type="term" value="C:aminoacyl-tRNA synthetase multienzyme complex"/>
    <property type="evidence" value="ECO:0007669"/>
    <property type="project" value="TreeGrafter"/>
</dbReference>
<dbReference type="InterPro" id="IPR015413">
    <property type="entry name" value="Methionyl/Leucyl_tRNA_Synth"/>
</dbReference>
<dbReference type="EMBL" id="JAGMUV010000014">
    <property type="protein sequence ID" value="KAH7134282.1"/>
    <property type="molecule type" value="Genomic_DNA"/>
</dbReference>
<dbReference type="InterPro" id="IPR014729">
    <property type="entry name" value="Rossmann-like_a/b/a_fold"/>
</dbReference>
<keyword evidence="4 7" id="KW-0067">ATP-binding</keyword>
<keyword evidence="6 7" id="KW-0030">Aminoacyl-tRNA synthetase</keyword>
<proteinExistence type="inferred from homology"/>
<dbReference type="SUPFAM" id="SSF47323">
    <property type="entry name" value="Anticodon-binding domain of a subclass of class I aminoacyl-tRNA synthetases"/>
    <property type="match status" value="1"/>
</dbReference>
<feature type="domain" description="Methionyl/Leucyl tRNA synthetase" evidence="9">
    <location>
        <begin position="28"/>
        <end position="58"/>
    </location>
</feature>
<evidence type="ECO:0000256" key="8">
    <source>
        <dbReference type="SAM" id="MobiDB-lite"/>
    </source>
</evidence>
<dbReference type="GO" id="GO:0006431">
    <property type="term" value="P:methionyl-tRNA aminoacylation"/>
    <property type="evidence" value="ECO:0007669"/>
    <property type="project" value="TreeGrafter"/>
</dbReference>
<comment type="caution">
    <text evidence="10">The sequence shown here is derived from an EMBL/GenBank/DDBJ whole genome shotgun (WGS) entry which is preliminary data.</text>
</comment>
<dbReference type="InterPro" id="IPR001412">
    <property type="entry name" value="aa-tRNA-synth_I_CS"/>
</dbReference>
<keyword evidence="3 7" id="KW-0547">Nucleotide-binding</keyword>
<dbReference type="PANTHER" id="PTHR45765:SF1">
    <property type="entry name" value="METHIONINE--TRNA LIGASE, CYTOPLASMIC"/>
    <property type="match status" value="1"/>
</dbReference>
<dbReference type="PANTHER" id="PTHR45765">
    <property type="entry name" value="METHIONINE--TRNA LIGASE"/>
    <property type="match status" value="1"/>
</dbReference>
<dbReference type="PROSITE" id="PS00178">
    <property type="entry name" value="AA_TRNA_LIGASE_I"/>
    <property type="match status" value="1"/>
</dbReference>
<keyword evidence="11" id="KW-1185">Reference proteome</keyword>
<name>A0A9P9IUS9_9HYPO</name>
<gene>
    <name evidence="10" type="ORF">EDB81DRAFT_887089</name>
</gene>
<protein>
    <recommendedName>
        <fullName evidence="9">Methionyl/Leucyl tRNA synthetase domain-containing protein</fullName>
    </recommendedName>
</protein>
<reference evidence="10" key="1">
    <citation type="journal article" date="2021" name="Nat. Commun.">
        <title>Genetic determinants of endophytism in the Arabidopsis root mycobiome.</title>
        <authorList>
            <person name="Mesny F."/>
            <person name="Miyauchi S."/>
            <person name="Thiergart T."/>
            <person name="Pickel B."/>
            <person name="Atanasova L."/>
            <person name="Karlsson M."/>
            <person name="Huettel B."/>
            <person name="Barry K.W."/>
            <person name="Haridas S."/>
            <person name="Chen C."/>
            <person name="Bauer D."/>
            <person name="Andreopoulos W."/>
            <person name="Pangilinan J."/>
            <person name="LaButti K."/>
            <person name="Riley R."/>
            <person name="Lipzen A."/>
            <person name="Clum A."/>
            <person name="Drula E."/>
            <person name="Henrissat B."/>
            <person name="Kohler A."/>
            <person name="Grigoriev I.V."/>
            <person name="Martin F.M."/>
            <person name="Hacquard S."/>
        </authorList>
    </citation>
    <scope>NUCLEOTIDE SEQUENCE</scope>
    <source>
        <strain evidence="10">MPI-CAGE-AT-0147</strain>
    </source>
</reference>
<evidence type="ECO:0000256" key="5">
    <source>
        <dbReference type="ARBA" id="ARBA00022917"/>
    </source>
</evidence>
<dbReference type="GO" id="GO:0004825">
    <property type="term" value="F:methionine-tRNA ligase activity"/>
    <property type="evidence" value="ECO:0007669"/>
    <property type="project" value="InterPro"/>
</dbReference>
<keyword evidence="2 7" id="KW-0436">Ligase</keyword>
<dbReference type="GO" id="GO:0005524">
    <property type="term" value="F:ATP binding"/>
    <property type="evidence" value="ECO:0007669"/>
    <property type="project" value="UniProtKB-KW"/>
</dbReference>
<comment type="similarity">
    <text evidence="1 7">Belongs to the class-I aminoacyl-tRNA synthetase family.</text>
</comment>
<keyword evidence="5 7" id="KW-0648">Protein biosynthesis</keyword>
<feature type="region of interest" description="Disordered" evidence="8">
    <location>
        <begin position="222"/>
        <end position="265"/>
    </location>
</feature>
<dbReference type="SUPFAM" id="SSF52374">
    <property type="entry name" value="Nucleotidylyl transferase"/>
    <property type="match status" value="1"/>
</dbReference>
<evidence type="ECO:0000256" key="4">
    <source>
        <dbReference type="ARBA" id="ARBA00022840"/>
    </source>
</evidence>
<dbReference type="InterPro" id="IPR023458">
    <property type="entry name" value="Met-tRNA_ligase_1"/>
</dbReference>
<evidence type="ECO:0000256" key="1">
    <source>
        <dbReference type="ARBA" id="ARBA00005594"/>
    </source>
</evidence>
<accession>A0A9P9IUS9</accession>
<evidence type="ECO:0000256" key="2">
    <source>
        <dbReference type="ARBA" id="ARBA00022598"/>
    </source>
</evidence>
<evidence type="ECO:0000259" key="9">
    <source>
        <dbReference type="Pfam" id="PF09334"/>
    </source>
</evidence>
<dbReference type="GO" id="GO:0005829">
    <property type="term" value="C:cytosol"/>
    <property type="evidence" value="ECO:0007669"/>
    <property type="project" value="TreeGrafter"/>
</dbReference>
<dbReference type="Gene3D" id="1.10.730.10">
    <property type="entry name" value="Isoleucyl-tRNA Synthetase, Domain 1"/>
    <property type="match status" value="1"/>
</dbReference>
<dbReference type="Gene3D" id="3.40.50.620">
    <property type="entry name" value="HUPs"/>
    <property type="match status" value="1"/>
</dbReference>
<evidence type="ECO:0000256" key="7">
    <source>
        <dbReference type="RuleBase" id="RU363039"/>
    </source>
</evidence>